<keyword evidence="1" id="KW-1133">Transmembrane helix</keyword>
<accession>A0A177W7T0</accession>
<evidence type="ECO:0000313" key="3">
    <source>
        <dbReference type="Proteomes" id="UP000077115"/>
    </source>
</evidence>
<dbReference type="EMBL" id="DS022300">
    <property type="protein sequence ID" value="OAJ36158.1"/>
    <property type="molecule type" value="Genomic_DNA"/>
</dbReference>
<protein>
    <submittedName>
        <fullName evidence="2">Uncharacterized protein</fullName>
    </submittedName>
</protein>
<dbReference type="Proteomes" id="UP000077115">
    <property type="component" value="Unassembled WGS sequence"/>
</dbReference>
<evidence type="ECO:0000313" key="2">
    <source>
        <dbReference type="EMBL" id="OAJ36158.1"/>
    </source>
</evidence>
<dbReference type="AlphaFoldDB" id="A0A177W7T0"/>
<keyword evidence="1" id="KW-0812">Transmembrane</keyword>
<sequence>MANSAIIARRWMSQPFRINRLGLSLPCQQASFISPASSQCHVFPSKRLFSTPTQSASIQNHSATTAHNNVTMVSKTTDTRRNESFGNDTLGTVVFTGKSQSFLVLTKIAVMILTAGGAALILDINERANESPAPVFPLYLAS</sequence>
<proteinExistence type="predicted"/>
<feature type="transmembrane region" description="Helical" evidence="1">
    <location>
        <begin position="102"/>
        <end position="122"/>
    </location>
</feature>
<evidence type="ECO:0000256" key="1">
    <source>
        <dbReference type="SAM" id="Phobius"/>
    </source>
</evidence>
<reference evidence="2 3" key="2">
    <citation type="submission" date="2016-05" db="EMBL/GenBank/DDBJ databases">
        <title>Lineage-specific infection strategies underlie the spectrum of fungal disease in amphibians.</title>
        <authorList>
            <person name="Cuomo C.A."/>
            <person name="Farrer R.A."/>
            <person name="James T."/>
            <person name="Longcore J."/>
            <person name="Birren B."/>
        </authorList>
    </citation>
    <scope>NUCLEOTIDE SEQUENCE [LARGE SCALE GENOMIC DNA]</scope>
    <source>
        <strain evidence="2 3">JEL423</strain>
    </source>
</reference>
<keyword evidence="1" id="KW-0472">Membrane</keyword>
<reference evidence="2 3" key="1">
    <citation type="submission" date="2006-10" db="EMBL/GenBank/DDBJ databases">
        <title>The Genome Sequence of Batrachochytrium dendrobatidis JEL423.</title>
        <authorList>
            <consortium name="The Broad Institute Genome Sequencing Platform"/>
            <person name="Birren B."/>
            <person name="Lander E."/>
            <person name="Galagan J."/>
            <person name="Cuomo C."/>
            <person name="Devon K."/>
            <person name="Jaffe D."/>
            <person name="Butler J."/>
            <person name="Alvarez P."/>
            <person name="Gnerre S."/>
            <person name="Grabherr M."/>
            <person name="Kleber M."/>
            <person name="Mauceli E."/>
            <person name="Brockman W."/>
            <person name="Young S."/>
            <person name="LaButti K."/>
            <person name="Sykes S."/>
            <person name="DeCaprio D."/>
            <person name="Crawford M."/>
            <person name="Koehrsen M."/>
            <person name="Engels R."/>
            <person name="Montgomery P."/>
            <person name="Pearson M."/>
            <person name="Howarth C."/>
            <person name="Larson L."/>
            <person name="White J."/>
            <person name="O'Leary S."/>
            <person name="Kodira C."/>
            <person name="Zeng Q."/>
            <person name="Yandava C."/>
            <person name="Alvarado L."/>
            <person name="Longcore J."/>
            <person name="James T."/>
        </authorList>
    </citation>
    <scope>NUCLEOTIDE SEQUENCE [LARGE SCALE GENOMIC DNA]</scope>
    <source>
        <strain evidence="2 3">JEL423</strain>
    </source>
</reference>
<dbReference type="VEuPathDB" id="FungiDB:BDEG_20362"/>
<name>A0A177W7T0_BATDL</name>
<gene>
    <name evidence="2" type="ORF">BDEG_20362</name>
</gene>
<organism evidence="2 3">
    <name type="scientific">Batrachochytrium dendrobatidis (strain JEL423)</name>
    <dbReference type="NCBI Taxonomy" id="403673"/>
    <lineage>
        <taxon>Eukaryota</taxon>
        <taxon>Fungi</taxon>
        <taxon>Fungi incertae sedis</taxon>
        <taxon>Chytridiomycota</taxon>
        <taxon>Chytridiomycota incertae sedis</taxon>
        <taxon>Chytridiomycetes</taxon>
        <taxon>Rhizophydiales</taxon>
        <taxon>Rhizophydiales incertae sedis</taxon>
        <taxon>Batrachochytrium</taxon>
    </lineage>
</organism>